<reference evidence="1" key="1">
    <citation type="submission" date="2020-08" db="EMBL/GenBank/DDBJ databases">
        <title>Genome public.</title>
        <authorList>
            <person name="Liu C."/>
            <person name="Sun Q."/>
        </authorList>
    </citation>
    <scope>NUCLEOTIDE SEQUENCE</scope>
    <source>
        <strain evidence="1">NSJ-44</strain>
    </source>
</reference>
<accession>A0A926CY98</accession>
<dbReference type="EMBL" id="JACRSO010000001">
    <property type="protein sequence ID" value="MBC8528174.1"/>
    <property type="molecule type" value="Genomic_DNA"/>
</dbReference>
<protein>
    <submittedName>
        <fullName evidence="1">2-hydroxyacyl-CoA dehydratase</fullName>
    </submittedName>
</protein>
<keyword evidence="2" id="KW-1185">Reference proteome</keyword>
<dbReference type="RefSeq" id="WP_249284214.1">
    <property type="nucleotide sequence ID" value="NZ_JACRSO010000001.1"/>
</dbReference>
<dbReference type="InterPro" id="IPR051805">
    <property type="entry name" value="Dehydratase_Activator_Redct"/>
</dbReference>
<name>A0A926CY98_9FIRM</name>
<dbReference type="PANTHER" id="PTHR32329">
    <property type="entry name" value="BIFUNCTIONAL PROTEIN [INCLUDES 2-HYDROXYACYL-COA DEHYDRATASE (N-TER) AND ITS ACTIVATOR DOMAIN (C_TERM)-RELATED"/>
    <property type="match status" value="1"/>
</dbReference>
<evidence type="ECO:0000313" key="1">
    <source>
        <dbReference type="EMBL" id="MBC8528174.1"/>
    </source>
</evidence>
<dbReference type="AlphaFoldDB" id="A0A926CY98"/>
<evidence type="ECO:0000313" key="2">
    <source>
        <dbReference type="Proteomes" id="UP000654279"/>
    </source>
</evidence>
<sequence>MNHEPVARVEFTREMKKDYTILVPNMLPIHFEMICEILRQEGYKIELLTTSHSAIVEEGLKYVHNDTCYPALLVIGQMIDALKSGRYDVDHTALLISQTGGGCRASNYLSLLRKALQNAGFPQVPAISINFKSELESNSGFKLSLLALVKASFAMMYGDMLMWIANQCRPYEVQKGQTQALVEKWTRKLTAQFRSPRCLMVRRNYKRILHDFGQIALQKRERVPVGIVGEIYMKYASLGNNALEDFLVSQGAEPVLSGLMDFCLYCTANAANDHRLYGNAGFVRRASSAIARFYLVKRQDQMIRAIQKDGRFLAPSRFDDVEKLADGMIGRGAKMGEGWLLTAEMMELIHSGVKNIVCTQPFGCLPNHIVAKGMIRKIKERYPEANIVAVDYDPGASRINQENRLKLMLANARESYIAPAAQMGLDLSPDANLESGQERRASGDVS</sequence>
<gene>
    <name evidence="1" type="ORF">H8699_01800</name>
</gene>
<dbReference type="Proteomes" id="UP000654279">
    <property type="component" value="Unassembled WGS sequence"/>
</dbReference>
<comment type="caution">
    <text evidence="1">The sequence shown here is derived from an EMBL/GenBank/DDBJ whole genome shotgun (WGS) entry which is preliminary data.</text>
</comment>
<dbReference type="PANTHER" id="PTHR32329:SF4">
    <property type="entry name" value="ACTIVATOR OF 2-HYDROXYACYL-COA DEHYDRATASE"/>
    <property type="match status" value="1"/>
</dbReference>
<proteinExistence type="predicted"/>
<organism evidence="1 2">
    <name type="scientific">Luoshenia tenuis</name>
    <dbReference type="NCBI Taxonomy" id="2763654"/>
    <lineage>
        <taxon>Bacteria</taxon>
        <taxon>Bacillati</taxon>
        <taxon>Bacillota</taxon>
        <taxon>Clostridia</taxon>
        <taxon>Christensenellales</taxon>
        <taxon>Christensenellaceae</taxon>
        <taxon>Luoshenia</taxon>
    </lineage>
</organism>